<organism evidence="2 3">
    <name type="scientific">Palleronia caenipelagi</name>
    <dbReference type="NCBI Taxonomy" id="2489174"/>
    <lineage>
        <taxon>Bacteria</taxon>
        <taxon>Pseudomonadati</taxon>
        <taxon>Pseudomonadota</taxon>
        <taxon>Alphaproteobacteria</taxon>
        <taxon>Rhodobacterales</taxon>
        <taxon>Roseobacteraceae</taxon>
        <taxon>Palleronia</taxon>
    </lineage>
</organism>
<gene>
    <name evidence="2" type="ORF">FEV53_03820</name>
</gene>
<accession>A0A547Q861</accession>
<comment type="caution">
    <text evidence="2">The sequence shown here is derived from an EMBL/GenBank/DDBJ whole genome shotgun (WGS) entry which is preliminary data.</text>
</comment>
<evidence type="ECO:0000313" key="3">
    <source>
        <dbReference type="Proteomes" id="UP000318590"/>
    </source>
</evidence>
<protein>
    <submittedName>
        <fullName evidence="2">Uroporphyrinogen-III synthase</fullName>
    </submittedName>
</protein>
<dbReference type="InterPro" id="IPR036108">
    <property type="entry name" value="4pyrrol_syn_uPrphyn_synt_sf"/>
</dbReference>
<dbReference type="InterPro" id="IPR003754">
    <property type="entry name" value="4pyrrol_synth_uPrphyn_synth"/>
</dbReference>
<dbReference type="CDD" id="cd06578">
    <property type="entry name" value="HemD"/>
    <property type="match status" value="1"/>
</dbReference>
<proteinExistence type="predicted"/>
<dbReference type="Proteomes" id="UP000318590">
    <property type="component" value="Unassembled WGS sequence"/>
</dbReference>
<name>A0A547Q861_9RHOB</name>
<dbReference type="SUPFAM" id="SSF69618">
    <property type="entry name" value="HemD-like"/>
    <property type="match status" value="1"/>
</dbReference>
<sequence>MECLHCVASRSPPVHGAAVSAASETALILTRPAGASRRFAEQARLAGWRGPVLFSPVLDIEWCETGPMPHHTLILTSENGARAAARAAGGRLDGWHAIAVGSRTASVAEAAGAQCEVLGGSASALTEVLIARGGGPYLHVHGRHVTGDLGSDLCRAGIEADSVVAYDQMAVPLSIAVHDWIASGKPAVLPLFSRRSARLISAELTDLPSVIRVVGISAAALEDWPWRDTALIAKESNANAVLARLAGCCA</sequence>
<evidence type="ECO:0000259" key="1">
    <source>
        <dbReference type="Pfam" id="PF02602"/>
    </source>
</evidence>
<dbReference type="GO" id="GO:0004852">
    <property type="term" value="F:uroporphyrinogen-III synthase activity"/>
    <property type="evidence" value="ECO:0007669"/>
    <property type="project" value="InterPro"/>
</dbReference>
<dbReference type="OrthoDB" id="7204250at2"/>
<dbReference type="Gene3D" id="3.40.50.10090">
    <property type="match status" value="1"/>
</dbReference>
<keyword evidence="3" id="KW-1185">Reference proteome</keyword>
<feature type="domain" description="Tetrapyrrole biosynthesis uroporphyrinogen III synthase" evidence="1">
    <location>
        <begin position="69"/>
        <end position="206"/>
    </location>
</feature>
<dbReference type="AlphaFoldDB" id="A0A547Q861"/>
<evidence type="ECO:0000313" key="2">
    <source>
        <dbReference type="EMBL" id="TRD22553.1"/>
    </source>
</evidence>
<dbReference type="EMBL" id="VFSV01000005">
    <property type="protein sequence ID" value="TRD22553.1"/>
    <property type="molecule type" value="Genomic_DNA"/>
</dbReference>
<dbReference type="Pfam" id="PF02602">
    <property type="entry name" value="HEM4"/>
    <property type="match status" value="1"/>
</dbReference>
<dbReference type="GO" id="GO:0033014">
    <property type="term" value="P:tetrapyrrole biosynthetic process"/>
    <property type="evidence" value="ECO:0007669"/>
    <property type="project" value="InterPro"/>
</dbReference>
<reference evidence="2 3" key="1">
    <citation type="submission" date="2019-06" db="EMBL/GenBank/DDBJ databases">
        <title>Paenimaribius caenipelagi gen. nov., sp. nov., isolated from a tidal flat.</title>
        <authorList>
            <person name="Yoon J.-H."/>
        </authorList>
    </citation>
    <scope>NUCLEOTIDE SEQUENCE [LARGE SCALE GENOMIC DNA]</scope>
    <source>
        <strain evidence="2 3">JBTF-M29</strain>
    </source>
</reference>